<accession>A0A2V3TXR8</accession>
<dbReference type="AlphaFoldDB" id="A0A2V3TXR8"/>
<dbReference type="OrthoDB" id="6555107at2"/>
<dbReference type="RefSeq" id="WP_146227545.1">
    <property type="nucleotide sequence ID" value="NZ_JAHBRY010000001.1"/>
</dbReference>
<proteinExistence type="predicted"/>
<organism evidence="2 3">
    <name type="scientific">Chelatococcus asaccharovorans</name>
    <dbReference type="NCBI Taxonomy" id="28210"/>
    <lineage>
        <taxon>Bacteria</taxon>
        <taxon>Pseudomonadati</taxon>
        <taxon>Pseudomonadota</taxon>
        <taxon>Alphaproteobacteria</taxon>
        <taxon>Hyphomicrobiales</taxon>
        <taxon>Chelatococcaceae</taxon>
        <taxon>Chelatococcus</taxon>
    </lineage>
</organism>
<comment type="caution">
    <text evidence="2">The sequence shown here is derived from an EMBL/GenBank/DDBJ whole genome shotgun (WGS) entry which is preliminary data.</text>
</comment>
<feature type="signal peptide" evidence="1">
    <location>
        <begin position="1"/>
        <end position="23"/>
    </location>
</feature>
<dbReference type="SUPFAM" id="SSF69917">
    <property type="entry name" value="OMPT-like"/>
    <property type="match status" value="1"/>
</dbReference>
<protein>
    <recommendedName>
        <fullName evidence="4">Outer membrane protein beta-barrel domain-containing protein</fullName>
    </recommendedName>
</protein>
<feature type="chain" id="PRO_5016004623" description="Outer membrane protein beta-barrel domain-containing protein" evidence="1">
    <location>
        <begin position="24"/>
        <end position="272"/>
    </location>
</feature>
<dbReference type="InterPro" id="IPR020080">
    <property type="entry name" value="OM_adhesin/peptidase_omptin"/>
</dbReference>
<evidence type="ECO:0000313" key="3">
    <source>
        <dbReference type="Proteomes" id="UP000248021"/>
    </source>
</evidence>
<evidence type="ECO:0000256" key="1">
    <source>
        <dbReference type="SAM" id="SignalP"/>
    </source>
</evidence>
<dbReference type="EMBL" id="QJJK01000013">
    <property type="protein sequence ID" value="PXW53526.1"/>
    <property type="molecule type" value="Genomic_DNA"/>
</dbReference>
<keyword evidence="1" id="KW-0732">Signal</keyword>
<dbReference type="Proteomes" id="UP000248021">
    <property type="component" value="Unassembled WGS sequence"/>
</dbReference>
<gene>
    <name evidence="2" type="ORF">C7450_11314</name>
</gene>
<keyword evidence="3" id="KW-1185">Reference proteome</keyword>
<reference evidence="2 3" key="1">
    <citation type="submission" date="2018-05" db="EMBL/GenBank/DDBJ databases">
        <title>Genomic Encyclopedia of Type Strains, Phase IV (KMG-IV): sequencing the most valuable type-strain genomes for metagenomic binning, comparative biology and taxonomic classification.</title>
        <authorList>
            <person name="Goeker M."/>
        </authorList>
    </citation>
    <scope>NUCLEOTIDE SEQUENCE [LARGE SCALE GENOMIC DNA]</scope>
    <source>
        <strain evidence="2 3">DSM 6462</strain>
    </source>
</reference>
<dbReference type="GO" id="GO:0004190">
    <property type="term" value="F:aspartic-type endopeptidase activity"/>
    <property type="evidence" value="ECO:0007669"/>
    <property type="project" value="InterPro"/>
</dbReference>
<name>A0A2V3TXR8_9HYPH</name>
<sequence>MAGYLRGLVGILGLALLAQPASAADPARPSPAPTAPPSIPAGWTFQATFYGWATALNGTVGVRNLPPVKVDASFGDILEHFDGALMGALLAKNGDWMILTDLVWAQLTDDAKLKIANDPALKVKQRLLIASAIAGYRLPLGNPDLDLSVTAGLRYQRLTLDATLTPGTLPFIDLKSNQTKAWLDPVVGLVLQYRINERWFFNALADIGGFGVGSQLTSQGVVSVGYNWTETISTAIGYRALYTDYKGSGVRTGTFRYDTTMHGPFLSLGVHF</sequence>
<evidence type="ECO:0000313" key="2">
    <source>
        <dbReference type="EMBL" id="PXW53526.1"/>
    </source>
</evidence>
<evidence type="ECO:0008006" key="4">
    <source>
        <dbReference type="Google" id="ProtNLM"/>
    </source>
</evidence>